<name>A0A938XHF6_9CLOT</name>
<reference evidence="1" key="2">
    <citation type="journal article" date="2021" name="Sci. Rep.">
        <title>The distribution of antibiotic resistance genes in chicken gut microbiota commensals.</title>
        <authorList>
            <person name="Juricova H."/>
            <person name="Matiasovicova J."/>
            <person name="Kubasova T."/>
            <person name="Cejkova D."/>
            <person name="Rychlik I."/>
        </authorList>
    </citation>
    <scope>NUCLEOTIDE SEQUENCE</scope>
    <source>
        <strain evidence="1">An420c</strain>
    </source>
</reference>
<dbReference type="EMBL" id="JACJLV010000080">
    <property type="protein sequence ID" value="MBM6827919.1"/>
    <property type="molecule type" value="Genomic_DNA"/>
</dbReference>
<dbReference type="AlphaFoldDB" id="A0A938XHF6"/>
<reference evidence="1" key="1">
    <citation type="submission" date="2020-08" db="EMBL/GenBank/DDBJ databases">
        <authorList>
            <person name="Cejkova D."/>
            <person name="Kubasova T."/>
            <person name="Jahodarova E."/>
            <person name="Rychlik I."/>
        </authorList>
    </citation>
    <scope>NUCLEOTIDE SEQUENCE</scope>
    <source>
        <strain evidence="1">An420c</strain>
    </source>
</reference>
<sequence length="91" mass="10721">MKLTKYEKETIILFNEAEDQVNVFTYNVSLKRRLANFSRKYPELCRRKEVNKQGGVTYLIDKARISFNLIPPYDVKRIETVIQNLPPKGDN</sequence>
<accession>A0A938XHF6</accession>
<gene>
    <name evidence="1" type="ORF">H6A13_12605</name>
</gene>
<comment type="caution">
    <text evidence="1">The sequence shown here is derived from an EMBL/GenBank/DDBJ whole genome shotgun (WGS) entry which is preliminary data.</text>
</comment>
<proteinExistence type="predicted"/>
<dbReference type="Proteomes" id="UP000713880">
    <property type="component" value="Unassembled WGS sequence"/>
</dbReference>
<evidence type="ECO:0000313" key="2">
    <source>
        <dbReference type="Proteomes" id="UP000713880"/>
    </source>
</evidence>
<dbReference type="RefSeq" id="WP_204909891.1">
    <property type="nucleotide sequence ID" value="NZ_JACJLV010000080.1"/>
</dbReference>
<protein>
    <submittedName>
        <fullName evidence="1">Molecular chaperone</fullName>
    </submittedName>
</protein>
<organism evidence="1 2">
    <name type="scientific">Mordavella massiliensis</name>
    <dbReference type="NCBI Taxonomy" id="1871024"/>
    <lineage>
        <taxon>Bacteria</taxon>
        <taxon>Bacillati</taxon>
        <taxon>Bacillota</taxon>
        <taxon>Clostridia</taxon>
        <taxon>Eubacteriales</taxon>
        <taxon>Clostridiaceae</taxon>
        <taxon>Mordavella</taxon>
    </lineage>
</organism>
<evidence type="ECO:0000313" key="1">
    <source>
        <dbReference type="EMBL" id="MBM6827919.1"/>
    </source>
</evidence>
<keyword evidence="2" id="KW-1185">Reference proteome</keyword>